<dbReference type="AlphaFoldDB" id="A0A9J6CBU5"/>
<name>A0A9J6CBU5_POLVA</name>
<comment type="caution">
    <text evidence="2">The sequence shown here is derived from an EMBL/GenBank/DDBJ whole genome shotgun (WGS) entry which is preliminary data.</text>
</comment>
<accession>A0A9J6CBU5</accession>
<protein>
    <submittedName>
        <fullName evidence="2">Uncharacterized protein</fullName>
    </submittedName>
</protein>
<evidence type="ECO:0000313" key="2">
    <source>
        <dbReference type="EMBL" id="KAG5679397.1"/>
    </source>
</evidence>
<feature type="chain" id="PRO_5039886581" evidence="1">
    <location>
        <begin position="22"/>
        <end position="284"/>
    </location>
</feature>
<proteinExistence type="predicted"/>
<gene>
    <name evidence="2" type="ORF">PVAND_008965</name>
</gene>
<dbReference type="OrthoDB" id="6359856at2759"/>
<sequence>MQGKKFIILTITALCVTECLCSSIPMFEYLSRDEKLTHLYSMFAKQVKDYCKNKNNVNTSQCKRNMMLYGMKKLNGMEEEHLDAMDPYQRDANTILWDSIMENHEDMKTTIPTKKTHQDQRQIYLQKEQLHQQNPIFKDNYEDASSGATDLYENDEHSNYLHHQGAASHNNYAYINKPNDLDNHEYLEQNTNYLMGGAISWMMPDGTALKGAVPYTLPPDDDMRDMTMGQKRKPTMQELLDSMDSMTMDEKPKIIIELPPTQTTTIKPATTRVYRTLCYNHRCY</sequence>
<dbReference type="EMBL" id="JADBJN010000002">
    <property type="protein sequence ID" value="KAG5679397.1"/>
    <property type="molecule type" value="Genomic_DNA"/>
</dbReference>
<keyword evidence="3" id="KW-1185">Reference proteome</keyword>
<reference evidence="2" key="1">
    <citation type="submission" date="2021-03" db="EMBL/GenBank/DDBJ databases">
        <title>Chromosome level genome of the anhydrobiotic midge Polypedilum vanderplanki.</title>
        <authorList>
            <person name="Yoshida Y."/>
            <person name="Kikawada T."/>
            <person name="Gusev O."/>
        </authorList>
    </citation>
    <scope>NUCLEOTIDE SEQUENCE</scope>
    <source>
        <strain evidence="2">NIAS01</strain>
        <tissue evidence="2">Whole body or cell culture</tissue>
    </source>
</reference>
<evidence type="ECO:0000313" key="3">
    <source>
        <dbReference type="Proteomes" id="UP001107558"/>
    </source>
</evidence>
<organism evidence="2 3">
    <name type="scientific">Polypedilum vanderplanki</name>
    <name type="common">Sleeping chironomid midge</name>
    <dbReference type="NCBI Taxonomy" id="319348"/>
    <lineage>
        <taxon>Eukaryota</taxon>
        <taxon>Metazoa</taxon>
        <taxon>Ecdysozoa</taxon>
        <taxon>Arthropoda</taxon>
        <taxon>Hexapoda</taxon>
        <taxon>Insecta</taxon>
        <taxon>Pterygota</taxon>
        <taxon>Neoptera</taxon>
        <taxon>Endopterygota</taxon>
        <taxon>Diptera</taxon>
        <taxon>Nematocera</taxon>
        <taxon>Chironomoidea</taxon>
        <taxon>Chironomidae</taxon>
        <taxon>Chironominae</taxon>
        <taxon>Polypedilum</taxon>
        <taxon>Polypedilum</taxon>
    </lineage>
</organism>
<dbReference type="Proteomes" id="UP001107558">
    <property type="component" value="Chromosome 2"/>
</dbReference>
<evidence type="ECO:0000256" key="1">
    <source>
        <dbReference type="SAM" id="SignalP"/>
    </source>
</evidence>
<feature type="signal peptide" evidence="1">
    <location>
        <begin position="1"/>
        <end position="21"/>
    </location>
</feature>
<keyword evidence="1" id="KW-0732">Signal</keyword>